<accession>A0A0K2TPY5</accession>
<organism evidence="1">
    <name type="scientific">Lepeophtheirus salmonis</name>
    <name type="common">Salmon louse</name>
    <name type="synonym">Caligus salmonis</name>
    <dbReference type="NCBI Taxonomy" id="72036"/>
    <lineage>
        <taxon>Eukaryota</taxon>
        <taxon>Metazoa</taxon>
        <taxon>Ecdysozoa</taxon>
        <taxon>Arthropoda</taxon>
        <taxon>Crustacea</taxon>
        <taxon>Multicrustacea</taxon>
        <taxon>Hexanauplia</taxon>
        <taxon>Copepoda</taxon>
        <taxon>Siphonostomatoida</taxon>
        <taxon>Caligidae</taxon>
        <taxon>Lepeophtheirus</taxon>
    </lineage>
</organism>
<protein>
    <submittedName>
        <fullName evidence="1">Uncharacterized protein</fullName>
    </submittedName>
</protein>
<evidence type="ECO:0000313" key="1">
    <source>
        <dbReference type="EMBL" id="CDW27456.1"/>
    </source>
</evidence>
<proteinExistence type="predicted"/>
<reference evidence="1" key="1">
    <citation type="submission" date="2014-05" db="EMBL/GenBank/DDBJ databases">
        <authorList>
            <person name="Chronopoulou M."/>
        </authorList>
    </citation>
    <scope>NUCLEOTIDE SEQUENCE</scope>
    <source>
        <tissue evidence="1">Whole organism</tissue>
    </source>
</reference>
<dbReference type="AlphaFoldDB" id="A0A0K2TPY5"/>
<dbReference type="EMBL" id="HACA01010095">
    <property type="protein sequence ID" value="CDW27456.1"/>
    <property type="molecule type" value="Transcribed_RNA"/>
</dbReference>
<name>A0A0K2TPY5_LEPSM</name>
<feature type="non-terminal residue" evidence="1">
    <location>
        <position position="35"/>
    </location>
</feature>
<sequence length="35" mass="4217">MSSLSSWENDDFLNFYDLEEIGHYFLLCSEYLSFT</sequence>